<reference evidence="1" key="1">
    <citation type="submission" date="2023-07" db="EMBL/GenBank/DDBJ databases">
        <authorList>
            <consortium name="CYATHOMIX"/>
        </authorList>
    </citation>
    <scope>NUCLEOTIDE SEQUENCE</scope>
    <source>
        <strain evidence="1">N/A</strain>
    </source>
</reference>
<keyword evidence="2" id="KW-1185">Reference proteome</keyword>
<comment type="caution">
    <text evidence="1">The sequence shown here is derived from an EMBL/GenBank/DDBJ whole genome shotgun (WGS) entry which is preliminary data.</text>
</comment>
<dbReference type="AlphaFoldDB" id="A0AA36DSP9"/>
<sequence>MICEIDDLECRETLINIYCKEEPCFNKECFDECKARIAQRWDTELVLNPLEFEKFVLESAGKPGFMAPQKSIVLNFHHSNLLLQTYFKFEMEYLKVIKKLRPLKTMVCH</sequence>
<protein>
    <submittedName>
        <fullName evidence="1">Uncharacterized protein</fullName>
    </submittedName>
</protein>
<dbReference type="EMBL" id="CATQJL010000112">
    <property type="protein sequence ID" value="CAJ0593039.1"/>
    <property type="molecule type" value="Genomic_DNA"/>
</dbReference>
<evidence type="ECO:0000313" key="1">
    <source>
        <dbReference type="EMBL" id="CAJ0593039.1"/>
    </source>
</evidence>
<name>A0AA36DSP9_CYLNA</name>
<evidence type="ECO:0000313" key="2">
    <source>
        <dbReference type="Proteomes" id="UP001176961"/>
    </source>
</evidence>
<organism evidence="1 2">
    <name type="scientific">Cylicocyclus nassatus</name>
    <name type="common">Nematode worm</name>
    <dbReference type="NCBI Taxonomy" id="53992"/>
    <lineage>
        <taxon>Eukaryota</taxon>
        <taxon>Metazoa</taxon>
        <taxon>Ecdysozoa</taxon>
        <taxon>Nematoda</taxon>
        <taxon>Chromadorea</taxon>
        <taxon>Rhabditida</taxon>
        <taxon>Rhabditina</taxon>
        <taxon>Rhabditomorpha</taxon>
        <taxon>Strongyloidea</taxon>
        <taxon>Strongylidae</taxon>
        <taxon>Cylicocyclus</taxon>
    </lineage>
</organism>
<proteinExistence type="predicted"/>
<dbReference type="Proteomes" id="UP001176961">
    <property type="component" value="Unassembled WGS sequence"/>
</dbReference>
<gene>
    <name evidence="1" type="ORF">CYNAS_LOCUS5022</name>
</gene>
<accession>A0AA36DSP9</accession>